<dbReference type="AlphaFoldDB" id="A0A367VDM7"/>
<dbReference type="EMBL" id="JPWB01000003">
    <property type="protein sequence ID" value="RCK23273.1"/>
    <property type="molecule type" value="Genomic_DNA"/>
</dbReference>
<dbReference type="PANTHER" id="PTHR43975">
    <property type="entry name" value="ZGC:101858"/>
    <property type="match status" value="1"/>
</dbReference>
<dbReference type="Proteomes" id="UP000253061">
    <property type="component" value="Unassembled WGS sequence"/>
</dbReference>
<accession>A0A367VDM7</accession>
<evidence type="ECO:0000259" key="2">
    <source>
        <dbReference type="SMART" id="SM00822"/>
    </source>
</evidence>
<dbReference type="PRINTS" id="PR00081">
    <property type="entry name" value="GDHRDH"/>
</dbReference>
<comment type="caution">
    <text evidence="3">The sequence shown here is derived from an EMBL/GenBank/DDBJ whole genome shotgun (WGS) entry which is preliminary data.</text>
</comment>
<dbReference type="PRINTS" id="PR00080">
    <property type="entry name" value="SDRFAMILY"/>
</dbReference>
<evidence type="ECO:0000313" key="4">
    <source>
        <dbReference type="Proteomes" id="UP000253061"/>
    </source>
</evidence>
<organism evidence="3 4">
    <name type="scientific">Thalassospira profundimaris</name>
    <dbReference type="NCBI Taxonomy" id="502049"/>
    <lineage>
        <taxon>Bacteria</taxon>
        <taxon>Pseudomonadati</taxon>
        <taxon>Pseudomonadota</taxon>
        <taxon>Alphaproteobacteria</taxon>
        <taxon>Rhodospirillales</taxon>
        <taxon>Thalassospiraceae</taxon>
        <taxon>Thalassospira</taxon>
    </lineage>
</organism>
<feature type="domain" description="Ketoreductase" evidence="2">
    <location>
        <begin position="7"/>
        <end position="181"/>
    </location>
</feature>
<dbReference type="SMART" id="SM00822">
    <property type="entry name" value="PKS_KR"/>
    <property type="match status" value="1"/>
</dbReference>
<dbReference type="PANTHER" id="PTHR43975:SF2">
    <property type="entry name" value="EG:BACR7A4.14 PROTEIN-RELATED"/>
    <property type="match status" value="1"/>
</dbReference>
<dbReference type="PROSITE" id="PS00061">
    <property type="entry name" value="ADH_SHORT"/>
    <property type="match status" value="1"/>
</dbReference>
<dbReference type="Gene3D" id="3.40.50.720">
    <property type="entry name" value="NAD(P)-binding Rossmann-like Domain"/>
    <property type="match status" value="1"/>
</dbReference>
<reference evidence="3 4" key="1">
    <citation type="submission" date="2014-07" db="EMBL/GenBank/DDBJ databases">
        <title>Draft genome sequence of Thalassospira profundimaris R8-17.</title>
        <authorList>
            <person name="Lai Q."/>
            <person name="Shao Z."/>
        </authorList>
    </citation>
    <scope>NUCLEOTIDE SEQUENCE [LARGE SCALE GENOMIC DNA]</scope>
    <source>
        <strain evidence="3 4">R8-17</strain>
    </source>
</reference>
<dbReference type="InterPro" id="IPR002347">
    <property type="entry name" value="SDR_fam"/>
</dbReference>
<dbReference type="CDD" id="cd05233">
    <property type="entry name" value="SDR_c"/>
    <property type="match status" value="1"/>
</dbReference>
<proteinExistence type="inferred from homology"/>
<dbReference type="SUPFAM" id="SSF51735">
    <property type="entry name" value="NAD(P)-binding Rossmann-fold domains"/>
    <property type="match status" value="1"/>
</dbReference>
<dbReference type="InterPro" id="IPR020904">
    <property type="entry name" value="Sc_DH/Rdtase_CS"/>
</dbReference>
<evidence type="ECO:0000256" key="1">
    <source>
        <dbReference type="ARBA" id="ARBA00006484"/>
    </source>
</evidence>
<comment type="similarity">
    <text evidence="1">Belongs to the short-chain dehydrogenases/reductases (SDR) family.</text>
</comment>
<dbReference type="FunFam" id="3.40.50.720:FF:000084">
    <property type="entry name" value="Short-chain dehydrogenase reductase"/>
    <property type="match status" value="1"/>
</dbReference>
<dbReference type="RefSeq" id="WP_062953784.1">
    <property type="nucleotide sequence ID" value="NZ_JPWB01000003.1"/>
</dbReference>
<dbReference type="InterPro" id="IPR036291">
    <property type="entry name" value="NAD(P)-bd_dom_sf"/>
</dbReference>
<sequence>MNRFADKVFIVTGAGAGIGLASARLLAENGAKVLITGRREGPLRAAEQDTSGIAALVVDATDPDAAERTVGEAMSRWGRIDGLVNNAGGGVIQPLEAATEAAISDLFKINVGAPTLLASAALPHLADSQGTIVNLSSTFGSKAGAHLGLYGASKAAIEHLTRCWALELAPRNIRVNAIAPGPVETAFLRERMLLSPEQEAAVKQQETEMIPLGRRGVPDDIARSVVHLLDPANDWITGQVIGVDGGLVIR</sequence>
<gene>
    <name evidence="3" type="ORF">TH6_09660</name>
</gene>
<dbReference type="InterPro" id="IPR057326">
    <property type="entry name" value="KR_dom"/>
</dbReference>
<evidence type="ECO:0000313" key="3">
    <source>
        <dbReference type="EMBL" id="RCK23273.1"/>
    </source>
</evidence>
<name>A0A367VDM7_9PROT</name>
<protein>
    <submittedName>
        <fullName evidence="3">Ketoreductase</fullName>
    </submittedName>
</protein>
<dbReference type="Pfam" id="PF13561">
    <property type="entry name" value="adh_short_C2"/>
    <property type="match status" value="1"/>
</dbReference>